<dbReference type="EMBL" id="AP018907">
    <property type="protein sequence ID" value="BBF93422.1"/>
    <property type="molecule type" value="Genomic_DNA"/>
</dbReference>
<organism evidence="1 2">
    <name type="scientific">Blastochloris tepida</name>
    <dbReference type="NCBI Taxonomy" id="2233851"/>
    <lineage>
        <taxon>Bacteria</taxon>
        <taxon>Pseudomonadati</taxon>
        <taxon>Pseudomonadota</taxon>
        <taxon>Alphaproteobacteria</taxon>
        <taxon>Hyphomicrobiales</taxon>
        <taxon>Blastochloridaceae</taxon>
        <taxon>Blastochloris</taxon>
    </lineage>
</organism>
<accession>A0A348G1I9</accession>
<proteinExistence type="predicted"/>
<protein>
    <submittedName>
        <fullName evidence="1">Uncharacterized protein</fullName>
    </submittedName>
</protein>
<name>A0A348G1I9_9HYPH</name>
<dbReference type="KEGG" id="blag:BLTE_21070"/>
<dbReference type="RefSeq" id="WP_174769541.1">
    <property type="nucleotide sequence ID" value="NZ_AP018907.1"/>
</dbReference>
<dbReference type="AlphaFoldDB" id="A0A348G1I9"/>
<evidence type="ECO:0000313" key="1">
    <source>
        <dbReference type="EMBL" id="BBF93422.1"/>
    </source>
</evidence>
<gene>
    <name evidence="1" type="ORF">BLTE_21070</name>
</gene>
<sequence>MTEREEKSRESKVRRQLQKCGYRLHKTPARSWLRKHYGAGYMITLNNTVVSGCSSREYDANLEDVELFVSDLASHPAPTLAPLPADSSRAA</sequence>
<keyword evidence="2" id="KW-1185">Reference proteome</keyword>
<reference evidence="1 2" key="1">
    <citation type="submission" date="2018-08" db="EMBL/GenBank/DDBJ databases">
        <title>Complete genome sequencing of Blastochloris tepida GI.</title>
        <authorList>
            <person name="Tsukatani Y."/>
            <person name="Mori H."/>
        </authorList>
    </citation>
    <scope>NUCLEOTIDE SEQUENCE [LARGE SCALE GENOMIC DNA]</scope>
    <source>
        <strain evidence="1 2">GI</strain>
    </source>
</reference>
<dbReference type="Proteomes" id="UP000266934">
    <property type="component" value="Chromosome"/>
</dbReference>
<evidence type="ECO:0000313" key="2">
    <source>
        <dbReference type="Proteomes" id="UP000266934"/>
    </source>
</evidence>